<evidence type="ECO:0000256" key="4">
    <source>
        <dbReference type="ARBA" id="ARBA00022927"/>
    </source>
</evidence>
<dbReference type="SUPFAM" id="SSF82215">
    <property type="entry name" value="C-terminal autoproteolytic domain of nucleoporin nup98"/>
    <property type="match status" value="1"/>
</dbReference>
<feature type="compositionally biased region" description="Basic and acidic residues" evidence="9">
    <location>
        <begin position="773"/>
        <end position="804"/>
    </location>
</feature>
<sequence length="956" mass="103997">MQLTSSSLYLYHHSQSEGSSSSSSCFVCLMSIFLGNTASRPLDFNAATNATSGQAQKVSMDSSTSPTFGKNYDFNSVANEPLVWSRDVNVSDSSILGYPRAPAFGVSSNSHFGTPRLDSYSFGQPTVSMSGSKVFNRDQICKPGKESTPPFFKSYGFGKSAFGINRKGSRIASYIATPENNITGPSGEKIQSICGMQTYKDKSQEELRFEDYQLGDKGTLAFNAAMNATSGQTQIIFPGSSTSQTFGKKYDVNSVANEPLFWSRDANASGFSAFGSLQATSFGVSSNSHFGTPSFNSYSFGQPAISMSGIKGKESTTPLLRSSGFGKSAFGINKKGSRTTSYIATPDIDSTCLDGGGIQSICGMQTYQDKSQEELRFEDYQLGDKGQECGSSFSVSGAQGFGLINNMRPFISPVLNQSTVDQPFYSHFPSTFAVERSGVDSLSKNATSFTKAQQSISHIFPPNPSLLNSCGTRNRVESTASDVSFSPWNNSNQFSPFKPASGSSTASTFSPLRNPLSLSTSAPLSPCSVSPSTYPWLTKPSGPDFDQKNSFSPTPVLTTGGASQSTLCLNCLKQSQPTPAGLSNVSSTPLAANQYTPLFFGPLQPEMTPKLGATLPTTNASHPTTGASCSEIGQGVGQQPSMNGQQSYFPIIMEVKPSPNMPPAETQPSVQISVEHPYLETSIQYGISSLPVSNNPAPVRRRSSLIIRHSSLSHHRLPPQKYKPTSDKPKVPFFMDKENASGVLRTEVIIIPRENPRDWVRPTTESPQGADSSMDRMHDGDKIVHNPKLEPEETHHDNCGDDKDVDGIMPKLQRADYYTVPPIEELLAKEKEEAGFCCHVKDFVVGRHGYGSIKFLEETDIRKLDLDSAVHFNHREVIIYMDESKKPPVGQGLNKPAEITLLNVRCINKSTGKEYRDGPMVNKYKDMLIKKAVEQDAEFVSYDPVEGQWKFRVSHF</sequence>
<dbReference type="GO" id="GO:0048573">
    <property type="term" value="P:photoperiodism, flowering"/>
    <property type="evidence" value="ECO:0007669"/>
    <property type="project" value="UniProtKB-ARBA"/>
</dbReference>
<keyword evidence="5" id="KW-0811">Translocation</keyword>
<dbReference type="Gene3D" id="1.10.10.2360">
    <property type="match status" value="2"/>
</dbReference>
<evidence type="ECO:0000256" key="8">
    <source>
        <dbReference type="ARBA" id="ARBA00065263"/>
    </source>
</evidence>
<dbReference type="Proteomes" id="UP001627284">
    <property type="component" value="Unassembled WGS sequence"/>
</dbReference>
<comment type="subunit">
    <text evidence="8">Part of the nuclear pore complex (NPC). The NPC has an eight-fold symmetrical structure comprising a central transport channel and two rings, the cytoplasmic and nuclear rings, to which eight filaments are attached. The cytoplasmic filaments have loose ends, while the nuclear filaments are joined in a distal ring, forming a nuclear basket. NPCs are highly dynamic in configuration and composition, and can be devided in 3 subcomplexes, the NUP62 subcomplex, the NUP107-160 subcomplex and the NUP93 subcomplex, containing approximately 30 different nucleoporin proteins.</text>
</comment>
<dbReference type="Gene3D" id="3.30.1610.10">
    <property type="entry name" value="Peptidase S59, nucleoporin"/>
    <property type="match status" value="1"/>
</dbReference>
<feature type="domain" description="Peptidase S59" evidence="10">
    <location>
        <begin position="814"/>
        <end position="956"/>
    </location>
</feature>
<dbReference type="PANTHER" id="PTHR23198:SF19">
    <property type="entry name" value="NUCLEAR PORE COMPLEX PROTEIN NUP98A-LIKE ISOFORM X1"/>
    <property type="match status" value="1"/>
</dbReference>
<dbReference type="GO" id="GO:0051028">
    <property type="term" value="P:mRNA transport"/>
    <property type="evidence" value="ECO:0007669"/>
    <property type="project" value="UniProtKB-KW"/>
</dbReference>
<dbReference type="GO" id="GO:0005643">
    <property type="term" value="C:nuclear pore"/>
    <property type="evidence" value="ECO:0007669"/>
    <property type="project" value="UniProtKB-SubCell"/>
</dbReference>
<dbReference type="EMBL" id="JBJKTR010000002">
    <property type="protein sequence ID" value="KAL3378422.1"/>
    <property type="molecule type" value="Genomic_DNA"/>
</dbReference>
<evidence type="ECO:0000256" key="6">
    <source>
        <dbReference type="ARBA" id="ARBA00023132"/>
    </source>
</evidence>
<comment type="caution">
    <text evidence="11">The sequence shown here is derived from an EMBL/GenBank/DDBJ whole genome shotgun (WGS) entry which is preliminary data.</text>
</comment>
<evidence type="ECO:0000256" key="9">
    <source>
        <dbReference type="SAM" id="MobiDB-lite"/>
    </source>
</evidence>
<evidence type="ECO:0000256" key="5">
    <source>
        <dbReference type="ARBA" id="ARBA00023010"/>
    </source>
</evidence>
<gene>
    <name evidence="11" type="ORF">AABB24_004376</name>
</gene>
<proteinExistence type="predicted"/>
<evidence type="ECO:0000259" key="10">
    <source>
        <dbReference type="PROSITE" id="PS51434"/>
    </source>
</evidence>
<evidence type="ECO:0000313" key="12">
    <source>
        <dbReference type="Proteomes" id="UP001627284"/>
    </source>
</evidence>
<evidence type="ECO:0000256" key="7">
    <source>
        <dbReference type="ARBA" id="ARBA00023242"/>
    </source>
</evidence>
<evidence type="ECO:0000256" key="3">
    <source>
        <dbReference type="ARBA" id="ARBA00022816"/>
    </source>
</evidence>
<evidence type="ECO:0000256" key="2">
    <source>
        <dbReference type="ARBA" id="ARBA00022448"/>
    </source>
</evidence>
<evidence type="ECO:0000256" key="1">
    <source>
        <dbReference type="ARBA" id="ARBA00004567"/>
    </source>
</evidence>
<keyword evidence="4" id="KW-0653">Protein transport</keyword>
<dbReference type="InterPro" id="IPR037665">
    <property type="entry name" value="Nucleoporin_S59-like"/>
</dbReference>
<dbReference type="Pfam" id="PF04096">
    <property type="entry name" value="Nucleoporin2"/>
    <property type="match status" value="1"/>
</dbReference>
<reference evidence="11 12" key="1">
    <citation type="submission" date="2024-05" db="EMBL/GenBank/DDBJ databases">
        <title>De novo assembly of an allotetraploid wild potato.</title>
        <authorList>
            <person name="Hosaka A.J."/>
        </authorList>
    </citation>
    <scope>NUCLEOTIDE SEQUENCE [LARGE SCALE GENOMIC DNA]</scope>
    <source>
        <tissue evidence="11">Young leaves</tissue>
    </source>
</reference>
<dbReference type="InterPro" id="IPR007230">
    <property type="entry name" value="Nup98_auto-Pept-S59_dom"/>
</dbReference>
<accession>A0ABD2VEW4</accession>
<keyword evidence="3" id="KW-0509">mRNA transport</keyword>
<organism evidence="11 12">
    <name type="scientific">Solanum stoloniferum</name>
    <dbReference type="NCBI Taxonomy" id="62892"/>
    <lineage>
        <taxon>Eukaryota</taxon>
        <taxon>Viridiplantae</taxon>
        <taxon>Streptophyta</taxon>
        <taxon>Embryophyta</taxon>
        <taxon>Tracheophyta</taxon>
        <taxon>Spermatophyta</taxon>
        <taxon>Magnoliopsida</taxon>
        <taxon>eudicotyledons</taxon>
        <taxon>Gunneridae</taxon>
        <taxon>Pentapetalae</taxon>
        <taxon>asterids</taxon>
        <taxon>lamiids</taxon>
        <taxon>Solanales</taxon>
        <taxon>Solanaceae</taxon>
        <taxon>Solanoideae</taxon>
        <taxon>Solaneae</taxon>
        <taxon>Solanum</taxon>
    </lineage>
</organism>
<keyword evidence="2" id="KW-0813">Transport</keyword>
<dbReference type="PROSITE" id="PS51434">
    <property type="entry name" value="NUP_C"/>
    <property type="match status" value="1"/>
</dbReference>
<keyword evidence="6" id="KW-0906">Nuclear pore complex</keyword>
<dbReference type="AlphaFoldDB" id="A0ABD2VEW4"/>
<keyword evidence="7" id="KW-0539">Nucleus</keyword>
<comment type="subcellular location">
    <subcellularLocation>
        <location evidence="1">Nucleus</location>
        <location evidence="1">Nuclear pore complex</location>
    </subcellularLocation>
</comment>
<dbReference type="FunFam" id="3.30.1610.10:FF:000002">
    <property type="entry name" value="nuclear pore complex protein NUP98A"/>
    <property type="match status" value="1"/>
</dbReference>
<dbReference type="InterPro" id="IPR036903">
    <property type="entry name" value="Nup98_auto-Pept-S59_dom_sf"/>
</dbReference>
<keyword evidence="12" id="KW-1185">Reference proteome</keyword>
<evidence type="ECO:0000313" key="11">
    <source>
        <dbReference type="EMBL" id="KAL3378422.1"/>
    </source>
</evidence>
<feature type="region of interest" description="Disordered" evidence="9">
    <location>
        <begin position="755"/>
        <end position="804"/>
    </location>
</feature>
<protein>
    <recommendedName>
        <fullName evidence="10">Peptidase S59 domain-containing protein</fullName>
    </recommendedName>
</protein>
<dbReference type="PANTHER" id="PTHR23198">
    <property type="entry name" value="NUCLEOPORIN"/>
    <property type="match status" value="1"/>
</dbReference>
<name>A0ABD2VEW4_9SOLN</name>
<dbReference type="GO" id="GO:0015031">
    <property type="term" value="P:protein transport"/>
    <property type="evidence" value="ECO:0007669"/>
    <property type="project" value="UniProtKB-KW"/>
</dbReference>